<organism evidence="2 3">
    <name type="scientific">Peribacillus simplex</name>
    <dbReference type="NCBI Taxonomy" id="1478"/>
    <lineage>
        <taxon>Bacteria</taxon>
        <taxon>Bacillati</taxon>
        <taxon>Bacillota</taxon>
        <taxon>Bacilli</taxon>
        <taxon>Bacillales</taxon>
        <taxon>Bacillaceae</taxon>
        <taxon>Peribacillus</taxon>
    </lineage>
</organism>
<evidence type="ECO:0000313" key="2">
    <source>
        <dbReference type="EMBL" id="SIQ33534.1"/>
    </source>
</evidence>
<name>A0A9X8R4C7_9BACI</name>
<gene>
    <name evidence="2" type="ORF">SAMN05878482_101952</name>
</gene>
<feature type="region of interest" description="Disordered" evidence="1">
    <location>
        <begin position="1"/>
        <end position="25"/>
    </location>
</feature>
<dbReference type="Proteomes" id="UP000185829">
    <property type="component" value="Unassembled WGS sequence"/>
</dbReference>
<dbReference type="AlphaFoldDB" id="A0A9X8R4C7"/>
<accession>A0A9X8R4C7</accession>
<proteinExistence type="predicted"/>
<protein>
    <submittedName>
        <fullName evidence="2">Uncharacterized protein</fullName>
    </submittedName>
</protein>
<comment type="caution">
    <text evidence="2">The sequence shown here is derived from an EMBL/GenBank/DDBJ whole genome shotgun (WGS) entry which is preliminary data.</text>
</comment>
<reference evidence="2 3" key="1">
    <citation type="submission" date="2017-01" db="EMBL/GenBank/DDBJ databases">
        <authorList>
            <person name="Varghese N."/>
            <person name="Submissions S."/>
        </authorList>
    </citation>
    <scope>NUCLEOTIDE SEQUENCE [LARGE SCALE GENOMIC DNA]</scope>
    <source>
        <strain evidence="2 3">RUG2-6</strain>
    </source>
</reference>
<dbReference type="EMBL" id="FTMX01000001">
    <property type="protein sequence ID" value="SIQ33534.1"/>
    <property type="molecule type" value="Genomic_DNA"/>
</dbReference>
<evidence type="ECO:0000256" key="1">
    <source>
        <dbReference type="SAM" id="MobiDB-lite"/>
    </source>
</evidence>
<evidence type="ECO:0000313" key="3">
    <source>
        <dbReference type="Proteomes" id="UP000185829"/>
    </source>
</evidence>
<sequence>MMSGKAVPRDSLSFSKRHRDEKDHVGVKESRHLLARFVWLILRKEAGSFFNRSVFIVYNGGKERHREACNHVY</sequence>